<dbReference type="FunFam" id="3.40.50.20:FF:000010">
    <property type="entry name" value="Propionyl-CoA carboxylase subunit alpha"/>
    <property type="match status" value="1"/>
</dbReference>
<dbReference type="InterPro" id="IPR000089">
    <property type="entry name" value="Biotin_lipoyl"/>
</dbReference>
<dbReference type="KEGG" id="tmk:QGN29_13390"/>
<sequence length="667" mass="72783">MIKRISKILIANRGEIACRVMQTSKEMGLSTVAVFSEADQDAMHVEMADEAVCIGPAAAAESYLVQQKIIEAARKTGAEAIHPGYGFLSENPDFAELCKANDIIFIGPSAESMNAMALKGTAKQLMIDAGVPVVPGYHGEAQDDETLYKAALDIGFPVLIKAVAGGGGKGMRAVESEKDLVEAIIAARSEGEKSFGNGKLLIEKLIQKPRHIELQVFGDCYGNAVHLMERDCSIQRRHQKVIEEAPAPGMTDNLRKEMGDAAVNAAKAVNYTGAGTVEFIVDVANGLEDAPFYFMEMNTRLQVEHPVTEMITGVDLVEWQIRVAQGEMLPMTQEAIVDGSYGHSIEVRLYAEDPANNFLPAIGTLEKFETVESDYARERVETGVRSGDEISIHYDPMIAKLVVLGDDRLQAIQSMQKLLKKTLLAGTRTNRDFLARLMHDENFIAANLDTGFLNGKTESLCDDPEPSAEDYAIAGLIHYALATNAPKENDPFAVLDGFRMNSKAQYTVLFKDASVLISEGETETTVTCLNKTYTAHRIDIGESEARLQLDGYQQEVKYSATDDAVMLAMPTYSHQLSLYKPDFETDAFTGGDGAVVSPMPGKILDIRSVAGDVVKAGDTILIMEAMKMEQSLTAPIDGIIENIYVNVQDQVPENTVLFDIQAQPEEE</sequence>
<dbReference type="SUPFAM" id="SSF56059">
    <property type="entry name" value="Glutathione synthetase ATP-binding domain-like"/>
    <property type="match status" value="1"/>
</dbReference>
<feature type="domain" description="Lipoyl-binding" evidence="8">
    <location>
        <begin position="583"/>
        <end position="661"/>
    </location>
</feature>
<dbReference type="InterPro" id="IPR005479">
    <property type="entry name" value="CPAse_ATP-bd"/>
</dbReference>
<dbReference type="CDD" id="cd06850">
    <property type="entry name" value="biotinyl_domain"/>
    <property type="match status" value="1"/>
</dbReference>
<dbReference type="GO" id="GO:0003989">
    <property type="term" value="F:acetyl-CoA carboxylase activity"/>
    <property type="evidence" value="ECO:0007669"/>
    <property type="project" value="UniProtKB-EC"/>
</dbReference>
<dbReference type="NCBIfam" id="NF006367">
    <property type="entry name" value="PRK08591.1"/>
    <property type="match status" value="1"/>
</dbReference>
<dbReference type="InterPro" id="IPR011761">
    <property type="entry name" value="ATP-grasp"/>
</dbReference>
<feature type="domain" description="Biotin carboxylation" evidence="10">
    <location>
        <begin position="4"/>
        <end position="458"/>
    </location>
</feature>
<dbReference type="PROSITE" id="PS00867">
    <property type="entry name" value="CPSASE_2"/>
    <property type="match status" value="1"/>
</dbReference>
<evidence type="ECO:0000259" key="10">
    <source>
        <dbReference type="PROSITE" id="PS50979"/>
    </source>
</evidence>
<dbReference type="GO" id="GO:0005524">
    <property type="term" value="F:ATP binding"/>
    <property type="evidence" value="ECO:0007669"/>
    <property type="project" value="UniProtKB-UniRule"/>
</dbReference>
<dbReference type="PANTHER" id="PTHR18866:SF33">
    <property type="entry name" value="METHYLCROTONOYL-COA CARBOXYLASE SUBUNIT ALPHA, MITOCHONDRIAL-RELATED"/>
    <property type="match status" value="1"/>
</dbReference>
<dbReference type="InterPro" id="IPR011054">
    <property type="entry name" value="Rudment_hybrid_motif"/>
</dbReference>
<comment type="cofactor">
    <cofactor evidence="1">
        <name>biotin</name>
        <dbReference type="ChEBI" id="CHEBI:57586"/>
    </cofactor>
</comment>
<dbReference type="InterPro" id="IPR011764">
    <property type="entry name" value="Biotin_carboxylation_dom"/>
</dbReference>
<evidence type="ECO:0000256" key="3">
    <source>
        <dbReference type="ARBA" id="ARBA00022741"/>
    </source>
</evidence>
<reference evidence="11" key="1">
    <citation type="submission" date="2023-04" db="EMBL/GenBank/DDBJ databases">
        <title>Complete genome sequence of Temperatibacter marinus.</title>
        <authorList>
            <person name="Rong J.-C."/>
            <person name="Yi M.-L."/>
            <person name="Zhao Q."/>
        </authorList>
    </citation>
    <scope>NUCLEOTIDE SEQUENCE</scope>
    <source>
        <strain evidence="11">NBRC 110045</strain>
    </source>
</reference>
<gene>
    <name evidence="11" type="ORF">QGN29_13390</name>
</gene>
<keyword evidence="3 7" id="KW-0547">Nucleotide-binding</keyword>
<evidence type="ECO:0000256" key="7">
    <source>
        <dbReference type="PROSITE-ProRule" id="PRU00409"/>
    </source>
</evidence>
<dbReference type="Gene3D" id="3.30.470.20">
    <property type="entry name" value="ATP-grasp fold, B domain"/>
    <property type="match status" value="1"/>
</dbReference>
<protein>
    <submittedName>
        <fullName evidence="11">Acetyl-CoA carboxylase biotin carboxylase subunit</fullName>
        <ecNumber evidence="11">6.4.1.2</ecNumber>
    </submittedName>
</protein>
<evidence type="ECO:0000256" key="5">
    <source>
        <dbReference type="ARBA" id="ARBA00022946"/>
    </source>
</evidence>
<evidence type="ECO:0000256" key="6">
    <source>
        <dbReference type="ARBA" id="ARBA00023267"/>
    </source>
</evidence>
<dbReference type="PROSITE" id="PS50968">
    <property type="entry name" value="BIOTINYL_LIPOYL"/>
    <property type="match status" value="1"/>
</dbReference>
<dbReference type="PROSITE" id="PS50975">
    <property type="entry name" value="ATP_GRASP"/>
    <property type="match status" value="1"/>
</dbReference>
<keyword evidence="2 11" id="KW-0436">Ligase</keyword>
<feature type="domain" description="ATP-grasp" evidence="9">
    <location>
        <begin position="123"/>
        <end position="325"/>
    </location>
</feature>
<keyword evidence="4 7" id="KW-0067">ATP-binding</keyword>
<dbReference type="PROSITE" id="PS50979">
    <property type="entry name" value="BC"/>
    <property type="match status" value="1"/>
</dbReference>
<evidence type="ECO:0000259" key="8">
    <source>
        <dbReference type="PROSITE" id="PS50968"/>
    </source>
</evidence>
<dbReference type="Proteomes" id="UP001268683">
    <property type="component" value="Chromosome"/>
</dbReference>
<dbReference type="InterPro" id="IPR050856">
    <property type="entry name" value="Biotin_carboxylase_complex"/>
</dbReference>
<dbReference type="Pfam" id="PF02786">
    <property type="entry name" value="CPSase_L_D2"/>
    <property type="match status" value="1"/>
</dbReference>
<dbReference type="SMART" id="SM00878">
    <property type="entry name" value="Biotin_carb_C"/>
    <property type="match status" value="1"/>
</dbReference>
<evidence type="ECO:0000256" key="1">
    <source>
        <dbReference type="ARBA" id="ARBA00001953"/>
    </source>
</evidence>
<dbReference type="RefSeq" id="WP_310798376.1">
    <property type="nucleotide sequence ID" value="NZ_CP123872.1"/>
</dbReference>
<dbReference type="PROSITE" id="PS00188">
    <property type="entry name" value="BIOTIN"/>
    <property type="match status" value="1"/>
</dbReference>
<dbReference type="SUPFAM" id="SSF51246">
    <property type="entry name" value="Rudiment single hybrid motif"/>
    <property type="match status" value="1"/>
</dbReference>
<dbReference type="InterPro" id="IPR005481">
    <property type="entry name" value="BC-like_N"/>
</dbReference>
<dbReference type="Pfam" id="PF02785">
    <property type="entry name" value="Biotin_carb_C"/>
    <property type="match status" value="1"/>
</dbReference>
<keyword evidence="12" id="KW-1185">Reference proteome</keyword>
<keyword evidence="6" id="KW-0092">Biotin</keyword>
<dbReference type="Pfam" id="PF00289">
    <property type="entry name" value="Biotin_carb_N"/>
    <property type="match status" value="1"/>
</dbReference>
<dbReference type="Pfam" id="PF21139">
    <property type="entry name" value="BT_MCC_alpha"/>
    <property type="match status" value="1"/>
</dbReference>
<dbReference type="SUPFAM" id="SSF52440">
    <property type="entry name" value="PreATP-grasp domain"/>
    <property type="match status" value="1"/>
</dbReference>
<dbReference type="InterPro" id="IPR048429">
    <property type="entry name" value="MCC_alpha_BT"/>
</dbReference>
<evidence type="ECO:0000259" key="9">
    <source>
        <dbReference type="PROSITE" id="PS50975"/>
    </source>
</evidence>
<dbReference type="FunFam" id="3.30.1490.20:FF:000003">
    <property type="entry name" value="acetyl-CoA carboxylase isoform X1"/>
    <property type="match status" value="1"/>
</dbReference>
<proteinExistence type="predicted"/>
<dbReference type="SUPFAM" id="SSF51230">
    <property type="entry name" value="Single hybrid motif"/>
    <property type="match status" value="1"/>
</dbReference>
<evidence type="ECO:0000313" key="12">
    <source>
        <dbReference type="Proteomes" id="UP001268683"/>
    </source>
</evidence>
<evidence type="ECO:0000256" key="2">
    <source>
        <dbReference type="ARBA" id="ARBA00022598"/>
    </source>
</evidence>
<evidence type="ECO:0000313" key="11">
    <source>
        <dbReference type="EMBL" id="WND02541.1"/>
    </source>
</evidence>
<dbReference type="EC" id="6.4.1.2" evidence="11"/>
<dbReference type="Pfam" id="PF00364">
    <property type="entry name" value="Biotin_lipoyl"/>
    <property type="match status" value="1"/>
</dbReference>
<dbReference type="GO" id="GO:0046872">
    <property type="term" value="F:metal ion binding"/>
    <property type="evidence" value="ECO:0007669"/>
    <property type="project" value="InterPro"/>
</dbReference>
<dbReference type="FunFam" id="3.30.470.20:FF:000028">
    <property type="entry name" value="Methylcrotonoyl-CoA carboxylase subunit alpha, mitochondrial"/>
    <property type="match status" value="1"/>
</dbReference>
<dbReference type="Gene3D" id="2.40.50.100">
    <property type="match status" value="1"/>
</dbReference>
<dbReference type="InterPro" id="IPR001882">
    <property type="entry name" value="Biotin_BS"/>
</dbReference>
<dbReference type="InterPro" id="IPR016185">
    <property type="entry name" value="PreATP-grasp_dom_sf"/>
</dbReference>
<dbReference type="PANTHER" id="PTHR18866">
    <property type="entry name" value="CARBOXYLASE:PYRUVATE/ACETYL-COA/PROPIONYL-COA CARBOXYLASE"/>
    <property type="match status" value="1"/>
</dbReference>
<dbReference type="EMBL" id="CP123872">
    <property type="protein sequence ID" value="WND02541.1"/>
    <property type="molecule type" value="Genomic_DNA"/>
</dbReference>
<dbReference type="AlphaFoldDB" id="A0AA52H8W5"/>
<accession>A0AA52H8W5</accession>
<dbReference type="InterPro" id="IPR011053">
    <property type="entry name" value="Single_hybrid_motif"/>
</dbReference>
<evidence type="ECO:0000256" key="4">
    <source>
        <dbReference type="ARBA" id="ARBA00022840"/>
    </source>
</evidence>
<dbReference type="InterPro" id="IPR005482">
    <property type="entry name" value="Biotin_COase_C"/>
</dbReference>
<name>A0AA52H8W5_9PROT</name>
<organism evidence="11 12">
    <name type="scientific">Temperatibacter marinus</name>
    <dbReference type="NCBI Taxonomy" id="1456591"/>
    <lineage>
        <taxon>Bacteria</taxon>
        <taxon>Pseudomonadati</taxon>
        <taxon>Pseudomonadota</taxon>
        <taxon>Alphaproteobacteria</taxon>
        <taxon>Kordiimonadales</taxon>
        <taxon>Temperatibacteraceae</taxon>
        <taxon>Temperatibacter</taxon>
    </lineage>
</organism>
<dbReference type="FunFam" id="2.40.50.100:FF:000003">
    <property type="entry name" value="Acetyl-CoA carboxylase biotin carboxyl carrier protein"/>
    <property type="match status" value="1"/>
</dbReference>
<keyword evidence="5" id="KW-0809">Transit peptide</keyword>